<keyword evidence="7 12" id="KW-0560">Oxidoreductase</keyword>
<evidence type="ECO:0000256" key="10">
    <source>
        <dbReference type="ARBA" id="ARBA00048126"/>
    </source>
</evidence>
<dbReference type="InterPro" id="IPR006140">
    <property type="entry name" value="D-isomer_DH_NAD-bd"/>
</dbReference>
<dbReference type="CDD" id="cd04901">
    <property type="entry name" value="ACT_3PGDH"/>
    <property type="match status" value="1"/>
</dbReference>
<evidence type="ECO:0000256" key="1">
    <source>
        <dbReference type="ARBA" id="ARBA00003800"/>
    </source>
</evidence>
<organism evidence="14 15">
    <name type="scientific">Acetivibrio thermocellus AD2</name>
    <dbReference type="NCBI Taxonomy" id="1138384"/>
    <lineage>
        <taxon>Bacteria</taxon>
        <taxon>Bacillati</taxon>
        <taxon>Bacillota</taxon>
        <taxon>Clostridia</taxon>
        <taxon>Eubacteriales</taxon>
        <taxon>Oscillospiraceae</taxon>
        <taxon>Acetivibrio</taxon>
    </lineage>
</organism>
<dbReference type="InterPro" id="IPR036291">
    <property type="entry name" value="NAD(P)-bd_dom_sf"/>
</dbReference>
<dbReference type="GO" id="GO:0051287">
    <property type="term" value="F:NAD binding"/>
    <property type="evidence" value="ECO:0007669"/>
    <property type="project" value="InterPro"/>
</dbReference>
<dbReference type="EMBL" id="PDBW01000001">
    <property type="protein sequence ID" value="PFH01863.1"/>
    <property type="molecule type" value="Genomic_DNA"/>
</dbReference>
<comment type="catalytic activity">
    <reaction evidence="10">
        <text>(R)-2-hydroxyglutarate + NAD(+) = 2-oxoglutarate + NADH + H(+)</text>
        <dbReference type="Rhea" id="RHEA:49612"/>
        <dbReference type="ChEBI" id="CHEBI:15378"/>
        <dbReference type="ChEBI" id="CHEBI:15801"/>
        <dbReference type="ChEBI" id="CHEBI:16810"/>
        <dbReference type="ChEBI" id="CHEBI:57540"/>
        <dbReference type="ChEBI" id="CHEBI:57945"/>
        <dbReference type="EC" id="1.1.1.399"/>
    </reaction>
</comment>
<dbReference type="PROSITE" id="PS00671">
    <property type="entry name" value="D_2_HYDROXYACID_DH_3"/>
    <property type="match status" value="1"/>
</dbReference>
<evidence type="ECO:0000256" key="6">
    <source>
        <dbReference type="ARBA" id="ARBA00021582"/>
    </source>
</evidence>
<proteinExistence type="inferred from homology"/>
<evidence type="ECO:0000256" key="12">
    <source>
        <dbReference type="RuleBase" id="RU003719"/>
    </source>
</evidence>
<protein>
    <recommendedName>
        <fullName evidence="6">D-3-phosphoglycerate dehydrogenase</fullName>
        <ecNumber evidence="4">1.1.1.399</ecNumber>
        <ecNumber evidence="5">1.1.1.95</ecNumber>
    </recommendedName>
    <alternativeName>
        <fullName evidence="9">2-oxoglutarate reductase</fullName>
    </alternativeName>
</protein>
<evidence type="ECO:0000256" key="8">
    <source>
        <dbReference type="ARBA" id="ARBA00023027"/>
    </source>
</evidence>
<evidence type="ECO:0000256" key="5">
    <source>
        <dbReference type="ARBA" id="ARBA00013143"/>
    </source>
</evidence>
<reference evidence="14 15" key="1">
    <citation type="submission" date="2017-09" db="EMBL/GenBank/DDBJ databases">
        <title>Evaluation of Pacific Biosciences Sequencing Technology to Finishing C. thermocellum Genome Sequences.</title>
        <authorList>
            <person name="Brown S."/>
        </authorList>
    </citation>
    <scope>NUCLEOTIDE SEQUENCE [LARGE SCALE GENOMIC DNA]</scope>
    <source>
        <strain evidence="14 15">AD2</strain>
    </source>
</reference>
<dbReference type="SUPFAM" id="SSF55021">
    <property type="entry name" value="ACT-like"/>
    <property type="match status" value="1"/>
</dbReference>
<dbReference type="InterPro" id="IPR006139">
    <property type="entry name" value="D-isomer_2_OHA_DH_cat_dom"/>
</dbReference>
<accession>A0AB36TDG6</accession>
<evidence type="ECO:0000256" key="4">
    <source>
        <dbReference type="ARBA" id="ARBA00013001"/>
    </source>
</evidence>
<dbReference type="Gene3D" id="3.30.70.260">
    <property type="match status" value="1"/>
</dbReference>
<dbReference type="SUPFAM" id="SSF52283">
    <property type="entry name" value="Formate/glycerate dehydrogenase catalytic domain-like"/>
    <property type="match status" value="1"/>
</dbReference>
<keyword evidence="8" id="KW-0520">NAD</keyword>
<dbReference type="EC" id="1.1.1.95" evidence="5"/>
<dbReference type="AlphaFoldDB" id="A0AB36TDG6"/>
<dbReference type="InterPro" id="IPR029752">
    <property type="entry name" value="D-isomer_DH_CS1"/>
</dbReference>
<name>A0AB36TDG6_ACETH</name>
<dbReference type="Pfam" id="PF02826">
    <property type="entry name" value="2-Hacid_dh_C"/>
    <property type="match status" value="1"/>
</dbReference>
<evidence type="ECO:0000256" key="2">
    <source>
        <dbReference type="ARBA" id="ARBA00005216"/>
    </source>
</evidence>
<feature type="domain" description="ACT" evidence="13">
    <location>
        <begin position="319"/>
        <end position="389"/>
    </location>
</feature>
<dbReference type="CDD" id="cd12174">
    <property type="entry name" value="PGDH_like_3"/>
    <property type="match status" value="1"/>
</dbReference>
<comment type="catalytic activity">
    <reaction evidence="11">
        <text>(2R)-3-phosphoglycerate + NAD(+) = 3-phosphooxypyruvate + NADH + H(+)</text>
        <dbReference type="Rhea" id="RHEA:12641"/>
        <dbReference type="ChEBI" id="CHEBI:15378"/>
        <dbReference type="ChEBI" id="CHEBI:18110"/>
        <dbReference type="ChEBI" id="CHEBI:57540"/>
        <dbReference type="ChEBI" id="CHEBI:57945"/>
        <dbReference type="ChEBI" id="CHEBI:58272"/>
        <dbReference type="EC" id="1.1.1.95"/>
    </reaction>
</comment>
<evidence type="ECO:0000256" key="7">
    <source>
        <dbReference type="ARBA" id="ARBA00023002"/>
    </source>
</evidence>
<dbReference type="InterPro" id="IPR029753">
    <property type="entry name" value="D-isomer_DH_CS"/>
</dbReference>
<gene>
    <name evidence="14" type="ORF">M972_11607</name>
</gene>
<dbReference type="PROSITE" id="PS00065">
    <property type="entry name" value="D_2_HYDROXYACID_DH_1"/>
    <property type="match status" value="1"/>
</dbReference>
<dbReference type="Gene3D" id="3.40.50.720">
    <property type="entry name" value="NAD(P)-binding Rossmann-like Domain"/>
    <property type="match status" value="2"/>
</dbReference>
<dbReference type="GeneID" id="35804552"/>
<dbReference type="PANTHER" id="PTHR42938">
    <property type="entry name" value="FORMATE DEHYDROGENASE 1"/>
    <property type="match status" value="1"/>
</dbReference>
<dbReference type="FunFam" id="3.40.50.720:FF:000584">
    <property type="entry name" value="D-3-phosphoglycerate dehydrogenase"/>
    <property type="match status" value="1"/>
</dbReference>
<evidence type="ECO:0000256" key="11">
    <source>
        <dbReference type="ARBA" id="ARBA00048731"/>
    </source>
</evidence>
<dbReference type="PANTHER" id="PTHR42938:SF47">
    <property type="entry name" value="HYDROXYPYRUVATE REDUCTASE"/>
    <property type="match status" value="1"/>
</dbReference>
<dbReference type="Pfam" id="PF00389">
    <property type="entry name" value="2-Hacid_dh"/>
    <property type="match status" value="1"/>
</dbReference>
<dbReference type="RefSeq" id="WP_003514839.1">
    <property type="nucleotide sequence ID" value="NZ_CP013828.1"/>
</dbReference>
<dbReference type="SUPFAM" id="SSF51735">
    <property type="entry name" value="NAD(P)-binding Rossmann-fold domains"/>
    <property type="match status" value="1"/>
</dbReference>
<dbReference type="InterPro" id="IPR002912">
    <property type="entry name" value="ACT_dom"/>
</dbReference>
<comment type="similarity">
    <text evidence="3 12">Belongs to the D-isomer specific 2-hydroxyacid dehydrogenase family.</text>
</comment>
<evidence type="ECO:0000256" key="3">
    <source>
        <dbReference type="ARBA" id="ARBA00005854"/>
    </source>
</evidence>
<sequence>MYTIQTLNKISLKGLELFPRDSYEIATEISNPDAILVRSYDMLSMELPKNLKAIARAGAGVNNIPVEKCTERGIVVFNTPGANANAVKELVLASLFMSSRKIYKGISWVQSLKGKGNEVAELVEKYKSQFAGPEIKGKKLGVIGLGAIGGLVANDAVALGMEVIGYDPFISIDSAWELSSSVEKAVSLDYLLSTCDYITIHVPFNPKTKGMINKEKFEIMKKGVRLLNFARGGLVVNKDLLEAIENGTVACYVTDFPEDELLGNDNIITLPHLGASTPESEENCAVMAASQLRDFLEYGNIKNSVNFPNCELPYTGNVRVIVAHDNIPNMFGQITSLIARNGINIGDMISKHKDKIGYTILNVEREISDEIVENIRAIEGVRMVRVINKTK</sequence>
<dbReference type="PROSITE" id="PS51671">
    <property type="entry name" value="ACT"/>
    <property type="match status" value="1"/>
</dbReference>
<evidence type="ECO:0000256" key="9">
    <source>
        <dbReference type="ARBA" id="ARBA00030455"/>
    </source>
</evidence>
<evidence type="ECO:0000313" key="14">
    <source>
        <dbReference type="EMBL" id="PFH01863.1"/>
    </source>
</evidence>
<comment type="caution">
    <text evidence="14">The sequence shown here is derived from an EMBL/GenBank/DDBJ whole genome shotgun (WGS) entry which is preliminary data.</text>
</comment>
<dbReference type="InterPro" id="IPR045865">
    <property type="entry name" value="ACT-like_dom_sf"/>
</dbReference>
<comment type="function">
    <text evidence="1">Catalyzes the reversible oxidation of 3-phospho-D-glycerate to 3-phosphonooxypyruvate, the first step of the phosphorylated L-serine biosynthesis pathway. Also catalyzes the reversible oxidation of 2-hydroxyglutarate to 2-oxoglutarate.</text>
</comment>
<dbReference type="Proteomes" id="UP000223596">
    <property type="component" value="Unassembled WGS sequence"/>
</dbReference>
<dbReference type="GO" id="GO:0004617">
    <property type="term" value="F:phosphoglycerate dehydrogenase activity"/>
    <property type="evidence" value="ECO:0007669"/>
    <property type="project" value="UniProtKB-EC"/>
</dbReference>
<comment type="pathway">
    <text evidence="2">Amino-acid biosynthesis; L-serine biosynthesis; L-serine from 3-phospho-D-glycerate: step 1/3.</text>
</comment>
<evidence type="ECO:0000259" key="13">
    <source>
        <dbReference type="PROSITE" id="PS51671"/>
    </source>
</evidence>
<dbReference type="EC" id="1.1.1.399" evidence="4"/>
<evidence type="ECO:0000313" key="15">
    <source>
        <dbReference type="Proteomes" id="UP000223596"/>
    </source>
</evidence>